<dbReference type="InterPro" id="IPR001711">
    <property type="entry name" value="PLipase_C_Pinositol-sp_Y"/>
</dbReference>
<feature type="active site" evidence="10">
    <location>
        <position position="213"/>
    </location>
</feature>
<dbReference type="InterPro" id="IPR001192">
    <property type="entry name" value="PI-PLC_fam"/>
</dbReference>
<dbReference type="PRINTS" id="PR00390">
    <property type="entry name" value="PHPHLIPASEC"/>
</dbReference>
<dbReference type="InterPro" id="IPR000909">
    <property type="entry name" value="PLipase_C_PInositol-sp_X_dom"/>
</dbReference>
<evidence type="ECO:0000256" key="12">
    <source>
        <dbReference type="SAM" id="Coils"/>
    </source>
</evidence>
<proteinExistence type="predicted"/>
<protein>
    <recommendedName>
        <fullName evidence="9">1-phosphatidylinositol 4,5-bisphosphate phosphodiesterase</fullName>
        <ecNumber evidence="9">3.1.4.11</ecNumber>
    </recommendedName>
</protein>
<evidence type="ECO:0000256" key="9">
    <source>
        <dbReference type="PIRNR" id="PIRNR000956"/>
    </source>
</evidence>
<dbReference type="Gene3D" id="2.60.40.150">
    <property type="entry name" value="C2 domain"/>
    <property type="match status" value="1"/>
</dbReference>
<dbReference type="PANTHER" id="PTHR10336">
    <property type="entry name" value="PHOSPHOINOSITIDE-SPECIFIC PHOSPHOLIPASE C FAMILY PROTEIN"/>
    <property type="match status" value="1"/>
</dbReference>
<evidence type="ECO:0000256" key="13">
    <source>
        <dbReference type="SAM" id="MobiDB-lite"/>
    </source>
</evidence>
<dbReference type="GO" id="GO:0016607">
    <property type="term" value="C:nuclear speck"/>
    <property type="evidence" value="ECO:0007669"/>
    <property type="project" value="TreeGrafter"/>
</dbReference>
<comment type="cofactor">
    <cofactor evidence="11">
        <name>Ca(2+)</name>
        <dbReference type="ChEBI" id="CHEBI:29108"/>
    </cofactor>
    <text evidence="11">Binds 1 Ca(2+) ion per subunit.</text>
</comment>
<comment type="catalytic activity">
    <reaction evidence="7">
        <text>a 1,2-diacyl-sn-glycero-3-phospho-(1D-myo-inositol-4,5-bisphosphate) + H2O = 1D-myo-inositol 1,4,5-trisphosphate + a 1,2-diacyl-sn-glycerol + H(+)</text>
        <dbReference type="Rhea" id="RHEA:33179"/>
        <dbReference type="ChEBI" id="CHEBI:15377"/>
        <dbReference type="ChEBI" id="CHEBI:15378"/>
        <dbReference type="ChEBI" id="CHEBI:17815"/>
        <dbReference type="ChEBI" id="CHEBI:58456"/>
        <dbReference type="ChEBI" id="CHEBI:203600"/>
        <dbReference type="EC" id="3.1.4.11"/>
    </reaction>
    <physiologicalReaction direction="left-to-right" evidence="7">
        <dbReference type="Rhea" id="RHEA:33180"/>
    </physiologicalReaction>
</comment>
<dbReference type="Pfam" id="PF00387">
    <property type="entry name" value="PI-PLC-Y"/>
    <property type="match status" value="1"/>
</dbReference>
<dbReference type="PROSITE" id="PS50008">
    <property type="entry name" value="PIPLC_Y_DOMAIN"/>
    <property type="match status" value="1"/>
</dbReference>
<evidence type="ECO:0000313" key="16">
    <source>
        <dbReference type="Ensembl" id="ENSSTUP00000013864.1"/>
    </source>
</evidence>
<accession>A0A673WP94</accession>
<dbReference type="GO" id="GO:0051209">
    <property type="term" value="P:release of sequestered calcium ion into cytosol"/>
    <property type="evidence" value="ECO:0007669"/>
    <property type="project" value="TreeGrafter"/>
</dbReference>
<evidence type="ECO:0000259" key="14">
    <source>
        <dbReference type="PROSITE" id="PS50004"/>
    </source>
</evidence>
<dbReference type="FunFam" id="2.30.29.240:FF:000011">
    <property type="entry name" value="1-phosphatidylinositol 4,5-bisphosphate phosphodiesterase"/>
    <property type="match status" value="1"/>
</dbReference>
<dbReference type="GO" id="GO:0007186">
    <property type="term" value="P:G protein-coupled receptor signaling pathway"/>
    <property type="evidence" value="ECO:0007669"/>
    <property type="project" value="TreeGrafter"/>
</dbReference>
<reference evidence="16" key="2">
    <citation type="submission" date="2025-08" db="UniProtKB">
        <authorList>
            <consortium name="Ensembl"/>
        </authorList>
    </citation>
    <scope>IDENTIFICATION</scope>
</reference>
<feature type="compositionally biased region" description="Low complexity" evidence="13">
    <location>
        <begin position="371"/>
        <end position="381"/>
    </location>
</feature>
<feature type="compositionally biased region" description="Polar residues" evidence="13">
    <location>
        <begin position="1038"/>
        <end position="1047"/>
    </location>
</feature>
<dbReference type="SUPFAM" id="SSF69989">
    <property type="entry name" value="C-terminal domain of PLC-beta"/>
    <property type="match status" value="1"/>
</dbReference>
<dbReference type="SMART" id="SM00239">
    <property type="entry name" value="C2"/>
    <property type="match status" value="1"/>
</dbReference>
<feature type="binding site" evidence="11">
    <location>
        <position position="294"/>
    </location>
    <ligand>
        <name>Ca(2+)</name>
        <dbReference type="ChEBI" id="CHEBI:29108"/>
    </ligand>
</feature>
<dbReference type="Pfam" id="PF17787">
    <property type="entry name" value="PH_14"/>
    <property type="match status" value="1"/>
</dbReference>
<evidence type="ECO:0000256" key="7">
    <source>
        <dbReference type="ARBA" id="ARBA00023674"/>
    </source>
</evidence>
<feature type="compositionally biased region" description="Basic and acidic residues" evidence="13">
    <location>
        <begin position="1062"/>
        <end position="1071"/>
    </location>
</feature>
<feature type="compositionally biased region" description="Basic residues" evidence="13">
    <location>
        <begin position="351"/>
        <end position="360"/>
    </location>
</feature>
<name>A0A673WP94_SALTR</name>
<dbReference type="GO" id="GO:0005516">
    <property type="term" value="F:calmodulin binding"/>
    <property type="evidence" value="ECO:0007669"/>
    <property type="project" value="TreeGrafter"/>
</dbReference>
<dbReference type="InterPro" id="IPR017946">
    <property type="entry name" value="PLC-like_Pdiesterase_TIM-brl"/>
</dbReference>
<feature type="domain" description="C2" evidence="14">
    <location>
        <begin position="537"/>
        <end position="667"/>
    </location>
</feature>
<dbReference type="InterPro" id="IPR000008">
    <property type="entry name" value="C2_dom"/>
</dbReference>
<feature type="coiled-coil region" evidence="12">
    <location>
        <begin position="916"/>
        <end position="992"/>
    </location>
</feature>
<dbReference type="Pfam" id="PF08703">
    <property type="entry name" value="PLC-beta_C"/>
    <property type="match status" value="1"/>
</dbReference>
<organism evidence="16 17">
    <name type="scientific">Salmo trutta</name>
    <name type="common">Brown trout</name>
    <dbReference type="NCBI Taxonomy" id="8032"/>
    <lineage>
        <taxon>Eukaryota</taxon>
        <taxon>Metazoa</taxon>
        <taxon>Chordata</taxon>
        <taxon>Craniata</taxon>
        <taxon>Vertebrata</taxon>
        <taxon>Euteleostomi</taxon>
        <taxon>Actinopterygii</taxon>
        <taxon>Neopterygii</taxon>
        <taxon>Teleostei</taxon>
        <taxon>Protacanthopterygii</taxon>
        <taxon>Salmoniformes</taxon>
        <taxon>Salmonidae</taxon>
        <taxon>Salmoninae</taxon>
        <taxon>Salmo</taxon>
    </lineage>
</organism>
<dbReference type="GO" id="GO:0016042">
    <property type="term" value="P:lipid catabolic process"/>
    <property type="evidence" value="ECO:0007669"/>
    <property type="project" value="UniProtKB-KW"/>
</dbReference>
<keyword evidence="2 9" id="KW-0378">Hydrolase</keyword>
<dbReference type="InterPro" id="IPR014815">
    <property type="entry name" value="PLC-beta_C"/>
</dbReference>
<sequence>MAGAQPGVHALQLKPVFVSESLKKGNKFMKWDDDSTTVTPVTLQVDPQGYFLYWTDQNKVRTKILHGSKIITKILHGRKIITNGYTFSDIPFPTQRSRGLGLIQETVDYFIGEIGAKSKPYLTVEQLTDFINFRQRDPRLNEILYPPLKPEQVQSLLDKYELNEMLVQKGQISVDGFAKYLISEENSIIPPEKLDQSEDMTLPLPHYFINSSHNTYLTAGQLAGNSSVEMYRQVLLSGCRCIELDCWKGRTTEEEPVITHGFTMTTEIAFKEVIEAIAGCAFKTSPFPVILSFENHVDSPKQQAKMAEYCRSIFGDMLLTDPLEKYPLETGVPLPSPMDLMGKILVKNKKKHIKTSSTKKKLSEQASNAYSDSSSVHEPSSPGAGEVEAESDDEDDDDDDCKKGSMDEVHAGSEAFATEEMSNLVSYVQPVKFNSFEASKKINRSYQMSSFVETKALEQLTKSPVEFVEYNKLQLSRIYPKGTRVDSSNYNPQLFWNAGCQLVALNFQTIDLSMMLNLGMYEYNGKCGYRLKPEFMRRPDKHFDPFAESTVDGIVANTFSVKIISGQFLTDKKVGTYVEIDMFGLPVDTRRKGFKTKTSQGNAVNPVWEEEAFVLKKVVLPTLASMRISVFEDGGKFIGHRIIPVNAIRPGYRYIGLRNEKNQALTLPALFVYVEVKDYVPDTFADVIEALSNPIRYVNLKEQRANQLAALTLEEGAEEEDSKEAAGDDPMEPDPRVTLPAENGVSHAPIISSKPPSLVSHQPQPTEMEAQTVEELKQHKGFVREQRKQYKEMKELVRKHHRKTSELIKEHTAKAAELQNQHQRRTSVLQKSHKRDGKKRSEQSLSTLEQELCVLDQESSQRLSELKEKQQQQLLTLRQEQYYSEKYQKKEHNKTLLEKLTTIAEECQSAQLKKIRDICDKEKKDMKKKMDKKRQEKINEAKANNKNVTEEEKLEINRSFVNEVVQYIKRLEDAQSKRMERLLEKHKDIRQQILDEKPKLQSELDQEYQDKFRRLPLEIQEFVHYSSKAKLSEDSPHGNLSVSSTTERINHKSQSEDDTEDSSERVFDTPL</sequence>
<dbReference type="CDD" id="cd00275">
    <property type="entry name" value="C2_PLC_like"/>
    <property type="match status" value="1"/>
</dbReference>
<dbReference type="Gene3D" id="2.30.29.240">
    <property type="match status" value="1"/>
</dbReference>
<keyword evidence="12" id="KW-0175">Coiled coil</keyword>
<dbReference type="GO" id="GO:0007613">
    <property type="term" value="P:memory"/>
    <property type="evidence" value="ECO:0007669"/>
    <property type="project" value="TreeGrafter"/>
</dbReference>
<feature type="region of interest" description="Disordered" evidence="13">
    <location>
        <begin position="351"/>
        <end position="406"/>
    </location>
</feature>
<dbReference type="PROSITE" id="PS50004">
    <property type="entry name" value="C2"/>
    <property type="match status" value="1"/>
</dbReference>
<dbReference type="GeneTree" id="ENSGT00940000155428"/>
<dbReference type="SUPFAM" id="SSF49562">
    <property type="entry name" value="C2 domain (Calcium/lipid-binding domain, CaLB)"/>
    <property type="match status" value="1"/>
</dbReference>
<feature type="compositionally biased region" description="Polar residues" evidence="13">
    <location>
        <begin position="818"/>
        <end position="830"/>
    </location>
</feature>
<dbReference type="Pfam" id="PF00388">
    <property type="entry name" value="PI-PLC-X"/>
    <property type="match status" value="1"/>
</dbReference>
<keyword evidence="6 9" id="KW-0807">Transducer</keyword>
<feature type="compositionally biased region" description="Acidic residues" evidence="13">
    <location>
        <begin position="715"/>
        <end position="732"/>
    </location>
</feature>
<dbReference type="Ensembl" id="ENSSTUT00000014634.1">
    <property type="protein sequence ID" value="ENSSTUP00000013864.1"/>
    <property type="gene ID" value="ENSSTUG00000005838.1"/>
</dbReference>
<dbReference type="PIRSF" id="PIRSF000956">
    <property type="entry name" value="PLC-beta"/>
    <property type="match status" value="1"/>
</dbReference>
<evidence type="ECO:0000256" key="3">
    <source>
        <dbReference type="ARBA" id="ARBA00022837"/>
    </source>
</evidence>
<dbReference type="SMART" id="SM00148">
    <property type="entry name" value="PLCXc"/>
    <property type="match status" value="1"/>
</dbReference>
<feature type="region of interest" description="Disordered" evidence="13">
    <location>
        <begin position="713"/>
        <end position="766"/>
    </location>
</feature>
<dbReference type="GO" id="GO:0005737">
    <property type="term" value="C:cytoplasm"/>
    <property type="evidence" value="ECO:0007669"/>
    <property type="project" value="TreeGrafter"/>
</dbReference>
<evidence type="ECO:0000256" key="4">
    <source>
        <dbReference type="ARBA" id="ARBA00022963"/>
    </source>
</evidence>
<feature type="binding site" evidence="11">
    <location>
        <position position="214"/>
    </location>
    <ligand>
        <name>Ca(2+)</name>
        <dbReference type="ChEBI" id="CHEBI:29108"/>
    </ligand>
</feature>
<dbReference type="AlphaFoldDB" id="A0A673WP94"/>
<feature type="region of interest" description="Disordered" evidence="13">
    <location>
        <begin position="1026"/>
        <end position="1071"/>
    </location>
</feature>
<keyword evidence="1" id="KW-0597">Phosphoprotein</keyword>
<dbReference type="InterPro" id="IPR042531">
    <property type="entry name" value="PLC-beta_C_sf"/>
</dbReference>
<evidence type="ECO:0000256" key="5">
    <source>
        <dbReference type="ARBA" id="ARBA00023098"/>
    </source>
</evidence>
<dbReference type="SMART" id="SM00149">
    <property type="entry name" value="PLCYc"/>
    <property type="match status" value="1"/>
</dbReference>
<feature type="binding site" evidence="11">
    <location>
        <position position="243"/>
    </location>
    <ligand>
        <name>Ca(2+)</name>
        <dbReference type="ChEBI" id="CHEBI:29108"/>
    </ligand>
</feature>
<dbReference type="GO" id="GO:0046488">
    <property type="term" value="P:phosphatidylinositol metabolic process"/>
    <property type="evidence" value="ECO:0007669"/>
    <property type="project" value="TreeGrafter"/>
</dbReference>
<dbReference type="Proteomes" id="UP000472277">
    <property type="component" value="Chromosome 1"/>
</dbReference>
<feature type="region of interest" description="Disordered" evidence="13">
    <location>
        <begin position="816"/>
        <end position="844"/>
    </location>
</feature>
<evidence type="ECO:0000259" key="15">
    <source>
        <dbReference type="PROSITE" id="PS50008"/>
    </source>
</evidence>
<comment type="catalytic activity">
    <reaction evidence="8">
        <text>a 1,2-diacyl-sn-glycero-3-phospho-(1D-myo-inositol) + H2O = 1D-myo-inositol 1-phosphate + a 1,2-diacyl-sn-glycerol + H(+)</text>
        <dbReference type="Rhea" id="RHEA:43484"/>
        <dbReference type="ChEBI" id="CHEBI:15377"/>
        <dbReference type="ChEBI" id="CHEBI:15378"/>
        <dbReference type="ChEBI" id="CHEBI:17815"/>
        <dbReference type="ChEBI" id="CHEBI:57880"/>
        <dbReference type="ChEBI" id="CHEBI:58433"/>
    </reaction>
    <physiologicalReaction direction="left-to-right" evidence="8">
        <dbReference type="Rhea" id="RHEA:43485"/>
    </physiologicalReaction>
</comment>
<feature type="compositionally biased region" description="Acidic residues" evidence="13">
    <location>
        <begin position="387"/>
        <end position="399"/>
    </location>
</feature>
<keyword evidence="3 11" id="KW-0106">Calcium</keyword>
<reference evidence="16" key="1">
    <citation type="submission" date="2021-04" db="EMBL/GenBank/DDBJ databases">
        <authorList>
            <consortium name="Wellcome Sanger Institute Data Sharing"/>
        </authorList>
    </citation>
    <scope>NUCLEOTIDE SEQUENCE [LARGE SCALE GENOMIC DNA]</scope>
</reference>
<feature type="binding site" evidence="11">
    <location>
        <position position="245"/>
    </location>
    <ligand>
        <name>Ca(2+)</name>
        <dbReference type="ChEBI" id="CHEBI:29108"/>
    </ligand>
</feature>
<evidence type="ECO:0000256" key="8">
    <source>
        <dbReference type="ARBA" id="ARBA00023726"/>
    </source>
</evidence>
<dbReference type="SUPFAM" id="SSF51695">
    <property type="entry name" value="PLC-like phosphodiesterases"/>
    <property type="match status" value="1"/>
</dbReference>
<evidence type="ECO:0000256" key="2">
    <source>
        <dbReference type="ARBA" id="ARBA00022801"/>
    </source>
</evidence>
<dbReference type="InterPro" id="IPR037862">
    <property type="entry name" value="PLC-beta_PH"/>
</dbReference>
<evidence type="ECO:0000256" key="1">
    <source>
        <dbReference type="ARBA" id="ARBA00022553"/>
    </source>
</evidence>
<feature type="domain" description="PI-PLC Y-box" evidence="15">
    <location>
        <begin position="421"/>
        <end position="537"/>
    </location>
</feature>
<dbReference type="GO" id="GO:0005509">
    <property type="term" value="F:calcium ion binding"/>
    <property type="evidence" value="ECO:0007669"/>
    <property type="project" value="UniProtKB-UniRule"/>
</dbReference>
<keyword evidence="11" id="KW-0479">Metal-binding</keyword>
<dbReference type="InterPro" id="IPR016280">
    <property type="entry name" value="PLC-beta"/>
</dbReference>
<dbReference type="Gene3D" id="1.20.1230.10">
    <property type="entry name" value="Phospholipase C beta, distal C-terminal domain"/>
    <property type="match status" value="1"/>
</dbReference>
<dbReference type="CDD" id="cd08591">
    <property type="entry name" value="PI-PLCc_beta"/>
    <property type="match status" value="1"/>
</dbReference>
<dbReference type="EC" id="3.1.4.11" evidence="9"/>
<dbReference type="InterPro" id="IPR011992">
    <property type="entry name" value="EF-hand-dom_pair"/>
</dbReference>
<dbReference type="PANTHER" id="PTHR10336:SF12">
    <property type="entry name" value="1-PHOSPHATIDYLINOSITOL 4,5-BISPHOSPHATE PHOSPHODIESTERASE BETA-1"/>
    <property type="match status" value="1"/>
</dbReference>
<dbReference type="InterPro" id="IPR035892">
    <property type="entry name" value="C2_domain_sf"/>
</dbReference>
<dbReference type="SUPFAM" id="SSF47473">
    <property type="entry name" value="EF-hand"/>
    <property type="match status" value="1"/>
</dbReference>
<evidence type="ECO:0000313" key="17">
    <source>
        <dbReference type="Proteomes" id="UP000472277"/>
    </source>
</evidence>
<dbReference type="Pfam" id="PF09279">
    <property type="entry name" value="EF-hand_like"/>
    <property type="match status" value="1"/>
</dbReference>
<dbReference type="SUPFAM" id="SSF50729">
    <property type="entry name" value="PH domain-like"/>
    <property type="match status" value="1"/>
</dbReference>
<feature type="active site" evidence="10">
    <location>
        <position position="260"/>
    </location>
</feature>
<evidence type="ECO:0000256" key="6">
    <source>
        <dbReference type="ARBA" id="ARBA00023224"/>
    </source>
</evidence>
<dbReference type="GO" id="GO:0004435">
    <property type="term" value="F:phosphatidylinositol-4,5-bisphosphate phospholipase C activity"/>
    <property type="evidence" value="ECO:0007669"/>
    <property type="project" value="UniProtKB-UniRule"/>
</dbReference>
<evidence type="ECO:0000256" key="10">
    <source>
        <dbReference type="PIRSR" id="PIRSR000956-1"/>
    </source>
</evidence>
<dbReference type="GO" id="GO:0048015">
    <property type="term" value="P:phosphatidylinositol-mediated signaling"/>
    <property type="evidence" value="ECO:0007669"/>
    <property type="project" value="TreeGrafter"/>
</dbReference>
<dbReference type="FunFam" id="2.60.40.150:FF:000008">
    <property type="entry name" value="1-phosphatidylinositol 4,5-bisphosphate phosphodiesterase"/>
    <property type="match status" value="1"/>
</dbReference>
<dbReference type="Gene3D" id="3.20.20.190">
    <property type="entry name" value="Phosphatidylinositol (PI) phosphodiesterase"/>
    <property type="match status" value="1"/>
</dbReference>
<dbReference type="PROSITE" id="PS50007">
    <property type="entry name" value="PIPLC_X_DOMAIN"/>
    <property type="match status" value="1"/>
</dbReference>
<keyword evidence="17" id="KW-1185">Reference proteome</keyword>
<evidence type="ECO:0000256" key="11">
    <source>
        <dbReference type="PIRSR" id="PIRSR000956-2"/>
    </source>
</evidence>
<keyword evidence="5 9" id="KW-0443">Lipid metabolism</keyword>
<gene>
    <name evidence="16" type="primary">LOC115199598</name>
</gene>
<keyword evidence="4 9" id="KW-0442">Lipid degradation</keyword>
<reference evidence="16" key="3">
    <citation type="submission" date="2025-09" db="UniProtKB">
        <authorList>
            <consortium name="Ensembl"/>
        </authorList>
    </citation>
    <scope>IDENTIFICATION</scope>
</reference>
<dbReference type="Gene3D" id="1.10.238.10">
    <property type="entry name" value="EF-hand"/>
    <property type="match status" value="1"/>
</dbReference>
<dbReference type="InterPro" id="IPR015359">
    <property type="entry name" value="PLC_EF-hand-like"/>
</dbReference>